<evidence type="ECO:0000313" key="3">
    <source>
        <dbReference type="Proteomes" id="UP000298860"/>
    </source>
</evidence>
<dbReference type="Proteomes" id="UP000298860">
    <property type="component" value="Unassembled WGS sequence"/>
</dbReference>
<name>A0A4D4JCY7_9PSEU</name>
<protein>
    <submittedName>
        <fullName evidence="2">Uncharacterized protein</fullName>
    </submittedName>
</protein>
<accession>A0A4D4JCY7</accession>
<reference evidence="3" key="1">
    <citation type="submission" date="2019-04" db="EMBL/GenBank/DDBJ databases">
        <title>Draft genome sequence of Pseudonocardiaceae bacterium SL3-2-4.</title>
        <authorList>
            <person name="Ningsih F."/>
            <person name="Yokota A."/>
            <person name="Sakai Y."/>
            <person name="Nanatani K."/>
            <person name="Yabe S."/>
            <person name="Oetari A."/>
            <person name="Sjamsuridzal W."/>
        </authorList>
    </citation>
    <scope>NUCLEOTIDE SEQUENCE [LARGE SCALE GENOMIC DNA]</scope>
    <source>
        <strain evidence="3">SL3-2-4</strain>
    </source>
</reference>
<feature type="compositionally biased region" description="Low complexity" evidence="1">
    <location>
        <begin position="10"/>
        <end position="33"/>
    </location>
</feature>
<gene>
    <name evidence="2" type="ORF">GTS_45030</name>
</gene>
<organism evidence="2 3">
    <name type="scientific">Gandjariella thermophila</name>
    <dbReference type="NCBI Taxonomy" id="1931992"/>
    <lineage>
        <taxon>Bacteria</taxon>
        <taxon>Bacillati</taxon>
        <taxon>Actinomycetota</taxon>
        <taxon>Actinomycetes</taxon>
        <taxon>Pseudonocardiales</taxon>
        <taxon>Pseudonocardiaceae</taxon>
        <taxon>Gandjariella</taxon>
    </lineage>
</organism>
<proteinExistence type="predicted"/>
<keyword evidence="3" id="KW-1185">Reference proteome</keyword>
<dbReference type="EMBL" id="BJFL01000030">
    <property type="protein sequence ID" value="GDY32870.1"/>
    <property type="molecule type" value="Genomic_DNA"/>
</dbReference>
<dbReference type="AlphaFoldDB" id="A0A4D4JCY7"/>
<evidence type="ECO:0000313" key="2">
    <source>
        <dbReference type="EMBL" id="GDY32870.1"/>
    </source>
</evidence>
<sequence length="91" mass="9628">MPRGGRRPVRPGYRAPSAGRAAPSAGPGPRLLPGRPQAAVFGAVAWTAFEGGITPLLGLPRMRHTRRAELIVLLADHLAYGAIIGQRDANR</sequence>
<evidence type="ECO:0000256" key="1">
    <source>
        <dbReference type="SAM" id="MobiDB-lite"/>
    </source>
</evidence>
<comment type="caution">
    <text evidence="2">The sequence shown here is derived from an EMBL/GenBank/DDBJ whole genome shotgun (WGS) entry which is preliminary data.</text>
</comment>
<feature type="region of interest" description="Disordered" evidence="1">
    <location>
        <begin position="1"/>
        <end position="33"/>
    </location>
</feature>